<dbReference type="InterPro" id="IPR008920">
    <property type="entry name" value="TF_FadR/GntR_C"/>
</dbReference>
<keyword evidence="1" id="KW-0805">Transcription regulation</keyword>
<protein>
    <submittedName>
        <fullName evidence="5">GntR family transcriptional regulator</fullName>
    </submittedName>
</protein>
<dbReference type="PANTHER" id="PTHR43537">
    <property type="entry name" value="TRANSCRIPTIONAL REGULATOR, GNTR FAMILY"/>
    <property type="match status" value="1"/>
</dbReference>
<dbReference type="Proteomes" id="UP000269689">
    <property type="component" value="Unassembled WGS sequence"/>
</dbReference>
<dbReference type="OrthoDB" id="9812645at2"/>
<evidence type="ECO:0000259" key="4">
    <source>
        <dbReference type="PROSITE" id="PS50949"/>
    </source>
</evidence>
<feature type="domain" description="HTH gntR-type" evidence="4">
    <location>
        <begin position="17"/>
        <end position="83"/>
    </location>
</feature>
<dbReference type="EMBL" id="RKQK01000001">
    <property type="protein sequence ID" value="RPE71899.1"/>
    <property type="molecule type" value="Genomic_DNA"/>
</dbReference>
<dbReference type="SUPFAM" id="SSF48008">
    <property type="entry name" value="GntR ligand-binding domain-like"/>
    <property type="match status" value="1"/>
</dbReference>
<dbReference type="PRINTS" id="PR00035">
    <property type="entry name" value="HTHGNTR"/>
</dbReference>
<dbReference type="SUPFAM" id="SSF46785">
    <property type="entry name" value="Winged helix' DNA-binding domain"/>
    <property type="match status" value="1"/>
</dbReference>
<organism evidence="5 6">
    <name type="scientific">Pacificibacter maritimus</name>
    <dbReference type="NCBI Taxonomy" id="762213"/>
    <lineage>
        <taxon>Bacteria</taxon>
        <taxon>Pseudomonadati</taxon>
        <taxon>Pseudomonadota</taxon>
        <taxon>Alphaproteobacteria</taxon>
        <taxon>Rhodobacterales</taxon>
        <taxon>Roseobacteraceae</taxon>
        <taxon>Pacificibacter</taxon>
    </lineage>
</organism>
<dbReference type="AlphaFoldDB" id="A0A3N4UWJ9"/>
<dbReference type="SMART" id="SM00345">
    <property type="entry name" value="HTH_GNTR"/>
    <property type="match status" value="1"/>
</dbReference>
<sequence length="226" mass="24769">MPVANNALNKSSLTGSAGPHKDAYSLILDAIDTGIYRPGDRLVESELAERFGVSRTPIREALQRLETQSMLTRDGRSLIVASLDHNQMADLYVVRTELEGLAARLAARHATPEEIAVLRGMVEEDRALVDDPDALSRANRRFHKQIHLASHNRYLVKQLDLVHRSMALLATTSLAAEGRGEEAIAEHDTIVHAIETGDGAAAHAALSTHISKAFMTRLKIDAENDR</sequence>
<evidence type="ECO:0000313" key="5">
    <source>
        <dbReference type="EMBL" id="RPE71899.1"/>
    </source>
</evidence>
<dbReference type="SMART" id="SM00895">
    <property type="entry name" value="FCD"/>
    <property type="match status" value="1"/>
</dbReference>
<reference evidence="5 6" key="1">
    <citation type="submission" date="2018-11" db="EMBL/GenBank/DDBJ databases">
        <title>Genomic Encyclopedia of Type Strains, Phase IV (KMG-IV): sequencing the most valuable type-strain genomes for metagenomic binning, comparative biology and taxonomic classification.</title>
        <authorList>
            <person name="Goeker M."/>
        </authorList>
    </citation>
    <scope>NUCLEOTIDE SEQUENCE [LARGE SCALE GENOMIC DNA]</scope>
    <source>
        <strain evidence="5 6">DSM 104731</strain>
    </source>
</reference>
<name>A0A3N4UWJ9_9RHOB</name>
<evidence type="ECO:0000313" key="6">
    <source>
        <dbReference type="Proteomes" id="UP000269689"/>
    </source>
</evidence>
<dbReference type="GO" id="GO:0003700">
    <property type="term" value="F:DNA-binding transcription factor activity"/>
    <property type="evidence" value="ECO:0007669"/>
    <property type="project" value="InterPro"/>
</dbReference>
<dbReference type="Gene3D" id="1.10.10.10">
    <property type="entry name" value="Winged helix-like DNA-binding domain superfamily/Winged helix DNA-binding domain"/>
    <property type="match status" value="1"/>
</dbReference>
<evidence type="ECO:0000256" key="1">
    <source>
        <dbReference type="ARBA" id="ARBA00023015"/>
    </source>
</evidence>
<keyword evidence="3" id="KW-0804">Transcription</keyword>
<dbReference type="InterPro" id="IPR036388">
    <property type="entry name" value="WH-like_DNA-bd_sf"/>
</dbReference>
<dbReference type="GO" id="GO:0003677">
    <property type="term" value="F:DNA binding"/>
    <property type="evidence" value="ECO:0007669"/>
    <property type="project" value="UniProtKB-KW"/>
</dbReference>
<dbReference type="RefSeq" id="WP_123792069.1">
    <property type="nucleotide sequence ID" value="NZ_RKQK01000001.1"/>
</dbReference>
<dbReference type="InterPro" id="IPR036390">
    <property type="entry name" value="WH_DNA-bd_sf"/>
</dbReference>
<dbReference type="Pfam" id="PF00392">
    <property type="entry name" value="GntR"/>
    <property type="match status" value="1"/>
</dbReference>
<dbReference type="PANTHER" id="PTHR43537:SF5">
    <property type="entry name" value="UXU OPERON TRANSCRIPTIONAL REGULATOR"/>
    <property type="match status" value="1"/>
</dbReference>
<evidence type="ECO:0000256" key="2">
    <source>
        <dbReference type="ARBA" id="ARBA00023125"/>
    </source>
</evidence>
<dbReference type="PROSITE" id="PS50949">
    <property type="entry name" value="HTH_GNTR"/>
    <property type="match status" value="1"/>
</dbReference>
<keyword evidence="6" id="KW-1185">Reference proteome</keyword>
<comment type="caution">
    <text evidence="5">The sequence shown here is derived from an EMBL/GenBank/DDBJ whole genome shotgun (WGS) entry which is preliminary data.</text>
</comment>
<keyword evidence="2" id="KW-0238">DNA-binding</keyword>
<dbReference type="CDD" id="cd07377">
    <property type="entry name" value="WHTH_GntR"/>
    <property type="match status" value="1"/>
</dbReference>
<proteinExistence type="predicted"/>
<dbReference type="Gene3D" id="1.20.120.530">
    <property type="entry name" value="GntR ligand-binding domain-like"/>
    <property type="match status" value="1"/>
</dbReference>
<evidence type="ECO:0000256" key="3">
    <source>
        <dbReference type="ARBA" id="ARBA00023163"/>
    </source>
</evidence>
<dbReference type="Pfam" id="PF07729">
    <property type="entry name" value="FCD"/>
    <property type="match status" value="1"/>
</dbReference>
<accession>A0A3N4UWJ9</accession>
<dbReference type="InterPro" id="IPR000524">
    <property type="entry name" value="Tscrpt_reg_HTH_GntR"/>
</dbReference>
<gene>
    <name evidence="5" type="ORF">EDD53_1032</name>
</gene>
<dbReference type="InterPro" id="IPR011711">
    <property type="entry name" value="GntR_C"/>
</dbReference>